<organism evidence="3 4">
    <name type="scientific">Rhipicephalus microplus</name>
    <name type="common">Cattle tick</name>
    <name type="synonym">Boophilus microplus</name>
    <dbReference type="NCBI Taxonomy" id="6941"/>
    <lineage>
        <taxon>Eukaryota</taxon>
        <taxon>Metazoa</taxon>
        <taxon>Ecdysozoa</taxon>
        <taxon>Arthropoda</taxon>
        <taxon>Chelicerata</taxon>
        <taxon>Arachnida</taxon>
        <taxon>Acari</taxon>
        <taxon>Parasitiformes</taxon>
        <taxon>Ixodida</taxon>
        <taxon>Ixodoidea</taxon>
        <taxon>Ixodidae</taxon>
        <taxon>Rhipicephalinae</taxon>
        <taxon>Rhipicephalus</taxon>
        <taxon>Boophilus</taxon>
    </lineage>
</organism>
<keyword evidence="1" id="KW-1133">Transmembrane helix</keyword>
<dbReference type="AlphaFoldDB" id="A0A9J6E892"/>
<comment type="caution">
    <text evidence="3">The sequence shown here is derived from an EMBL/GenBank/DDBJ whole genome shotgun (WGS) entry which is preliminary data.</text>
</comment>
<proteinExistence type="predicted"/>
<protein>
    <submittedName>
        <fullName evidence="3">Uncharacterized protein</fullName>
    </submittedName>
</protein>
<gene>
    <name evidence="3" type="ORF">HPB51_008140</name>
</gene>
<feature type="chain" id="PRO_5039888518" evidence="2">
    <location>
        <begin position="22"/>
        <end position="442"/>
    </location>
</feature>
<evidence type="ECO:0000256" key="1">
    <source>
        <dbReference type="SAM" id="Phobius"/>
    </source>
</evidence>
<reference evidence="3" key="2">
    <citation type="submission" date="2021-09" db="EMBL/GenBank/DDBJ databases">
        <authorList>
            <person name="Jia N."/>
            <person name="Wang J."/>
            <person name="Shi W."/>
            <person name="Du L."/>
            <person name="Sun Y."/>
            <person name="Zhan W."/>
            <person name="Jiang J."/>
            <person name="Wang Q."/>
            <person name="Zhang B."/>
            <person name="Ji P."/>
            <person name="Sakyi L.B."/>
            <person name="Cui X."/>
            <person name="Yuan T."/>
            <person name="Jiang B."/>
            <person name="Yang W."/>
            <person name="Lam T.T.-Y."/>
            <person name="Chang Q."/>
            <person name="Ding S."/>
            <person name="Wang X."/>
            <person name="Zhu J."/>
            <person name="Ruan X."/>
            <person name="Zhao L."/>
            <person name="Wei J."/>
            <person name="Que T."/>
            <person name="Du C."/>
            <person name="Cheng J."/>
            <person name="Dai P."/>
            <person name="Han X."/>
            <person name="Huang E."/>
            <person name="Gao Y."/>
            <person name="Liu J."/>
            <person name="Shao H."/>
            <person name="Ye R."/>
            <person name="Li L."/>
            <person name="Wei W."/>
            <person name="Wang X."/>
            <person name="Wang C."/>
            <person name="Huo Q."/>
            <person name="Li W."/>
            <person name="Guo W."/>
            <person name="Chen H."/>
            <person name="Chen S."/>
            <person name="Zhou L."/>
            <person name="Zhou L."/>
            <person name="Ni X."/>
            <person name="Tian J."/>
            <person name="Zhou Y."/>
            <person name="Sheng Y."/>
            <person name="Liu T."/>
            <person name="Pan Y."/>
            <person name="Xia L."/>
            <person name="Li J."/>
            <person name="Zhao F."/>
            <person name="Cao W."/>
        </authorList>
    </citation>
    <scope>NUCLEOTIDE SEQUENCE</scope>
    <source>
        <strain evidence="3">Rmic-2018</strain>
        <tissue evidence="3">Larvae</tissue>
    </source>
</reference>
<evidence type="ECO:0000313" key="4">
    <source>
        <dbReference type="Proteomes" id="UP000821866"/>
    </source>
</evidence>
<dbReference type="EMBL" id="JABSTU010000005">
    <property type="protein sequence ID" value="KAH8030530.1"/>
    <property type="molecule type" value="Genomic_DNA"/>
</dbReference>
<name>A0A9J6E892_RHIMP</name>
<dbReference type="Proteomes" id="UP000821866">
    <property type="component" value="Chromosome 3"/>
</dbReference>
<sequence>MSSVPVAFFVVMLTLTGHVRCSLDEQQLVKLFFPENADIIIVSFKKRWHELDNSLAQNLQIKQSWIFNTRTFHQYMFESASTKTKIVAILSGVPVPIHDFSNFLMSSRTYLDMHWLLIQKQQLLGPTKKMYEDVSIVPKVSVIRVHKLEQQFIVPKLVFTRNQSLSKTQSVNDSMSISLIIKQERHISGQSLKLGCLYFASEEKIPNFCEKRQYKFVIKLLQLKNASLVFEYFYDLKEATRRLWLGELDMLVLNVALGERYLLDFLKIEVRAETFYARANGTHVISFFEILSNSAPGVAMTVSCVALCALLLAAMNSSRSFAKSVSAEMTFLLATLFAQSSPIPRHRRHAGQRRVTYLFLLLGLFPLSVYIRGELTSSITVTRPANYLDTLDELGRALDEGSVAACAAQGTSQALAMTRQESSSSVMRKLQVVESERPVGIA</sequence>
<keyword evidence="1" id="KW-0472">Membrane</keyword>
<keyword evidence="1" id="KW-0812">Transmembrane</keyword>
<evidence type="ECO:0000256" key="2">
    <source>
        <dbReference type="SAM" id="SignalP"/>
    </source>
</evidence>
<feature type="transmembrane region" description="Helical" evidence="1">
    <location>
        <begin position="355"/>
        <end position="373"/>
    </location>
</feature>
<reference evidence="3" key="1">
    <citation type="journal article" date="2020" name="Cell">
        <title>Large-Scale Comparative Analyses of Tick Genomes Elucidate Their Genetic Diversity and Vector Capacities.</title>
        <authorList>
            <consortium name="Tick Genome and Microbiome Consortium (TIGMIC)"/>
            <person name="Jia N."/>
            <person name="Wang J."/>
            <person name="Shi W."/>
            <person name="Du L."/>
            <person name="Sun Y."/>
            <person name="Zhan W."/>
            <person name="Jiang J.F."/>
            <person name="Wang Q."/>
            <person name="Zhang B."/>
            <person name="Ji P."/>
            <person name="Bell-Sakyi L."/>
            <person name="Cui X.M."/>
            <person name="Yuan T.T."/>
            <person name="Jiang B.G."/>
            <person name="Yang W.F."/>
            <person name="Lam T.T."/>
            <person name="Chang Q.C."/>
            <person name="Ding S.J."/>
            <person name="Wang X.J."/>
            <person name="Zhu J.G."/>
            <person name="Ruan X.D."/>
            <person name="Zhao L."/>
            <person name="Wei J.T."/>
            <person name="Ye R.Z."/>
            <person name="Que T.C."/>
            <person name="Du C.H."/>
            <person name="Zhou Y.H."/>
            <person name="Cheng J.X."/>
            <person name="Dai P.F."/>
            <person name="Guo W.B."/>
            <person name="Han X.H."/>
            <person name="Huang E.J."/>
            <person name="Li L.F."/>
            <person name="Wei W."/>
            <person name="Gao Y.C."/>
            <person name="Liu J.Z."/>
            <person name="Shao H.Z."/>
            <person name="Wang X."/>
            <person name="Wang C.C."/>
            <person name="Yang T.C."/>
            <person name="Huo Q.B."/>
            <person name="Li W."/>
            <person name="Chen H.Y."/>
            <person name="Chen S.E."/>
            <person name="Zhou L.G."/>
            <person name="Ni X.B."/>
            <person name="Tian J.H."/>
            <person name="Sheng Y."/>
            <person name="Liu T."/>
            <person name="Pan Y.S."/>
            <person name="Xia L.Y."/>
            <person name="Li J."/>
            <person name="Zhao F."/>
            <person name="Cao W.C."/>
        </authorList>
    </citation>
    <scope>NUCLEOTIDE SEQUENCE</scope>
    <source>
        <strain evidence="3">Rmic-2018</strain>
    </source>
</reference>
<evidence type="ECO:0000313" key="3">
    <source>
        <dbReference type="EMBL" id="KAH8030530.1"/>
    </source>
</evidence>
<feature type="transmembrane region" description="Helical" evidence="1">
    <location>
        <begin position="295"/>
        <end position="314"/>
    </location>
</feature>
<accession>A0A9J6E892</accession>
<keyword evidence="4" id="KW-1185">Reference proteome</keyword>
<feature type="signal peptide" evidence="2">
    <location>
        <begin position="1"/>
        <end position="21"/>
    </location>
</feature>
<keyword evidence="2" id="KW-0732">Signal</keyword>